<evidence type="ECO:0000313" key="3">
    <source>
        <dbReference type="Proteomes" id="UP000185221"/>
    </source>
</evidence>
<evidence type="ECO:0000313" key="2">
    <source>
        <dbReference type="EMBL" id="SIN70725.1"/>
    </source>
</evidence>
<dbReference type="STRING" id="226505.SAMN05444394_0981"/>
<accession>A0A1N6DIT1</accession>
<sequence>MKKLLLFSFLISIPLLVQAQSRDFILLKRGANQKSQIRYYPGEEITYKSKKIGYFITDVIEKIDQDYIYMTENIISPMDIEEIDIRRKDKRNGTLRAFNSLVLGAGIILISVDMINSLYHDGEVTVDKGVGITSGVLLATGLAMLPLRYKTFKHRGRNHIQIIMMRMD</sequence>
<proteinExistence type="predicted"/>
<organism evidence="2 3">
    <name type="scientific">Algoriphagus halophilus</name>
    <dbReference type="NCBI Taxonomy" id="226505"/>
    <lineage>
        <taxon>Bacteria</taxon>
        <taxon>Pseudomonadati</taxon>
        <taxon>Bacteroidota</taxon>
        <taxon>Cytophagia</taxon>
        <taxon>Cytophagales</taxon>
        <taxon>Cyclobacteriaceae</taxon>
        <taxon>Algoriphagus</taxon>
    </lineage>
</organism>
<dbReference type="RefSeq" id="WP_074223685.1">
    <property type="nucleotide sequence ID" value="NZ_FSRC01000001.1"/>
</dbReference>
<evidence type="ECO:0000256" key="1">
    <source>
        <dbReference type="SAM" id="SignalP"/>
    </source>
</evidence>
<feature type="chain" id="PRO_5012568403" description="SH3 domain-containing protein" evidence="1">
    <location>
        <begin position="20"/>
        <end position="168"/>
    </location>
</feature>
<dbReference type="EMBL" id="FSRC01000001">
    <property type="protein sequence ID" value="SIN70725.1"/>
    <property type="molecule type" value="Genomic_DNA"/>
</dbReference>
<evidence type="ECO:0008006" key="4">
    <source>
        <dbReference type="Google" id="ProtNLM"/>
    </source>
</evidence>
<keyword evidence="1" id="KW-0732">Signal</keyword>
<dbReference type="Proteomes" id="UP000185221">
    <property type="component" value="Unassembled WGS sequence"/>
</dbReference>
<name>A0A1N6DIT1_9BACT</name>
<gene>
    <name evidence="2" type="ORF">SAMN05444394_0981</name>
</gene>
<feature type="signal peptide" evidence="1">
    <location>
        <begin position="1"/>
        <end position="19"/>
    </location>
</feature>
<protein>
    <recommendedName>
        <fullName evidence="4">SH3 domain-containing protein</fullName>
    </recommendedName>
</protein>
<dbReference type="AlphaFoldDB" id="A0A1N6DIT1"/>
<reference evidence="3" key="1">
    <citation type="submission" date="2016-11" db="EMBL/GenBank/DDBJ databases">
        <authorList>
            <person name="Varghese N."/>
            <person name="Submissions S."/>
        </authorList>
    </citation>
    <scope>NUCLEOTIDE SEQUENCE [LARGE SCALE GENOMIC DNA]</scope>
    <source>
        <strain evidence="3">DSM 15292</strain>
    </source>
</reference>
<keyword evidence="3" id="KW-1185">Reference proteome</keyword>
<dbReference type="OrthoDB" id="823720at2"/>